<dbReference type="AlphaFoldDB" id="E7RLV9"/>
<name>E7RLV9_9BACT</name>
<protein>
    <submittedName>
        <fullName evidence="1">Uncharacterized protein</fullName>
    </submittedName>
</protein>
<evidence type="ECO:0000313" key="2">
    <source>
        <dbReference type="Proteomes" id="UP000005580"/>
    </source>
</evidence>
<reference evidence="1" key="1">
    <citation type="submission" date="2011-01" db="EMBL/GenBank/DDBJ databases">
        <authorList>
            <person name="Muzny D."/>
            <person name="Qin X."/>
            <person name="Buhay C."/>
            <person name="Dugan-Rocha S."/>
            <person name="Ding Y."/>
            <person name="Chen G."/>
            <person name="Hawes A."/>
            <person name="Holder M."/>
            <person name="Jhangiani S."/>
            <person name="Johnson A."/>
            <person name="Khan Z."/>
            <person name="Li Z."/>
            <person name="Liu W."/>
            <person name="Liu X."/>
            <person name="Perez L."/>
            <person name="Shen H."/>
            <person name="Wang Q."/>
            <person name="Watt J."/>
            <person name="Xi L."/>
            <person name="Xin Y."/>
            <person name="Zhou J."/>
            <person name="Deng J."/>
            <person name="Jiang H."/>
            <person name="Liu Y."/>
            <person name="Qu J."/>
            <person name="Song X.-Z."/>
            <person name="Zhang L."/>
            <person name="Villasana D."/>
            <person name="Johnson A."/>
            <person name="Liu J."/>
            <person name="Liyanage D."/>
            <person name="Lorensuhewa L."/>
            <person name="Robinson T."/>
            <person name="Song A."/>
            <person name="Song B.-B."/>
            <person name="Dinh H."/>
            <person name="Thornton R."/>
            <person name="Coyle M."/>
            <person name="Francisco L."/>
            <person name="Jackson L."/>
            <person name="Javaid M."/>
            <person name="Korchina V."/>
            <person name="Kovar C."/>
            <person name="Mata R."/>
            <person name="Mathew T."/>
            <person name="Ngo R."/>
            <person name="Nguyen L."/>
            <person name="Nguyen N."/>
            <person name="Okwuonu G."/>
            <person name="Ongeri F."/>
            <person name="Pham C."/>
            <person name="Simmons D."/>
            <person name="Wilczek-Boney K."/>
            <person name="Hale W."/>
            <person name="Jakkamsetti A."/>
            <person name="Pham P."/>
            <person name="Ruth R."/>
            <person name="San Lucas F."/>
            <person name="Warren J."/>
            <person name="Zhang J."/>
            <person name="Zhao Z."/>
            <person name="Zhou C."/>
            <person name="Zhu D."/>
            <person name="Lee S."/>
            <person name="Bess C."/>
            <person name="Blankenburg K."/>
            <person name="Forbes L."/>
            <person name="Fu Q."/>
            <person name="Gubbala S."/>
            <person name="Hirani K."/>
            <person name="Jayaseelan J.C."/>
            <person name="Lara F."/>
            <person name="Munidasa M."/>
            <person name="Palculict T."/>
            <person name="Patil S."/>
            <person name="Pu L.-L."/>
            <person name="Saada N."/>
            <person name="Tang L."/>
            <person name="Weissenberger G."/>
            <person name="Zhu Y."/>
            <person name="Hemphill L."/>
            <person name="Shang Y."/>
            <person name="Youmans B."/>
            <person name="Ayvaz T."/>
            <person name="Ross M."/>
            <person name="Santibanez J."/>
            <person name="Aqrawi P."/>
            <person name="Gross S."/>
            <person name="Joshi V."/>
            <person name="Fowler G."/>
            <person name="Nazareth L."/>
            <person name="Reid J."/>
            <person name="Worley K."/>
            <person name="Petrosino J."/>
            <person name="Highlander S."/>
            <person name="Gibbs R."/>
        </authorList>
    </citation>
    <scope>NUCLEOTIDE SEQUENCE [LARGE SCALE GENOMIC DNA]</scope>
    <source>
        <strain evidence="1">ATCC 33269</strain>
    </source>
</reference>
<comment type="caution">
    <text evidence="1">The sequence shown here is derived from an EMBL/GenBank/DDBJ whole genome shotgun (WGS) entry which is preliminary data.</text>
</comment>
<accession>E7RLV9</accession>
<proteinExistence type="predicted"/>
<gene>
    <name evidence="1" type="ORF">HMPREF0663_10109</name>
</gene>
<evidence type="ECO:0000313" key="1">
    <source>
        <dbReference type="EMBL" id="EFZ37740.1"/>
    </source>
</evidence>
<dbReference type="EMBL" id="AEPE02000002">
    <property type="protein sequence ID" value="EFZ37740.1"/>
    <property type="molecule type" value="Genomic_DNA"/>
</dbReference>
<sequence>MLKNGFSSLLSHFSTAHIATIFFKFTINRSYNQQEYSNFARQSSITYK</sequence>
<dbReference type="Proteomes" id="UP000005580">
    <property type="component" value="Unassembled WGS sequence"/>
</dbReference>
<keyword evidence="2" id="KW-1185">Reference proteome</keyword>
<organism evidence="1 2">
    <name type="scientific">Hoylesella oralis ATCC 33269</name>
    <dbReference type="NCBI Taxonomy" id="873533"/>
    <lineage>
        <taxon>Bacteria</taxon>
        <taxon>Pseudomonadati</taxon>
        <taxon>Bacteroidota</taxon>
        <taxon>Bacteroidia</taxon>
        <taxon>Bacteroidales</taxon>
        <taxon>Prevotellaceae</taxon>
        <taxon>Hoylesella</taxon>
    </lineage>
</organism>
<dbReference type="HOGENOM" id="CLU_3156358_0_0_10"/>